<keyword evidence="1" id="KW-0408">Iron</keyword>
<sequence>MLPLTFVEEGREVVLRAVHGGKGMAKKLTEMGLVPGTRVKIVRNQRCGPLVIRVKDSDLAIGWRIATRIYVEVDGNG</sequence>
<dbReference type="AlphaFoldDB" id="A0A4Y5SMR4"/>
<dbReference type="OrthoDB" id="105333at2157"/>
<evidence type="ECO:0000259" key="2">
    <source>
        <dbReference type="SMART" id="SM00899"/>
    </source>
</evidence>
<dbReference type="SUPFAM" id="SSF50037">
    <property type="entry name" value="C-terminal domain of transcriptional repressors"/>
    <property type="match status" value="1"/>
</dbReference>
<protein>
    <submittedName>
        <fullName evidence="3">Ferrous iron transport protein A</fullName>
    </submittedName>
</protein>
<evidence type="ECO:0000313" key="4">
    <source>
        <dbReference type="Proteomes" id="UP000306007"/>
    </source>
</evidence>
<organism evidence="3 4">
    <name type="scientific">Thermococcus indicus</name>
    <dbReference type="NCBI Taxonomy" id="2586643"/>
    <lineage>
        <taxon>Archaea</taxon>
        <taxon>Methanobacteriati</taxon>
        <taxon>Methanobacteriota</taxon>
        <taxon>Thermococci</taxon>
        <taxon>Thermococcales</taxon>
        <taxon>Thermococcaceae</taxon>
        <taxon>Thermococcus</taxon>
    </lineage>
</organism>
<evidence type="ECO:0000313" key="3">
    <source>
        <dbReference type="EMBL" id="QDA31371.1"/>
    </source>
</evidence>
<dbReference type="GeneID" id="40474883"/>
<dbReference type="SMART" id="SM00899">
    <property type="entry name" value="FeoA"/>
    <property type="match status" value="1"/>
</dbReference>
<dbReference type="PANTHER" id="PTHR43151">
    <property type="entry name" value="FEOA FAMILY PROTEIN"/>
    <property type="match status" value="1"/>
</dbReference>
<dbReference type="PANTHER" id="PTHR43151:SF1">
    <property type="entry name" value="SSR2333 PROTEIN"/>
    <property type="match status" value="1"/>
</dbReference>
<name>A0A4Y5SMR4_9EURY</name>
<dbReference type="InterPro" id="IPR008988">
    <property type="entry name" value="Transcriptional_repressor_C"/>
</dbReference>
<dbReference type="InterPro" id="IPR053184">
    <property type="entry name" value="FeoA-like"/>
</dbReference>
<dbReference type="RefSeq" id="WP_139680714.1">
    <property type="nucleotide sequence ID" value="NZ_CP040846.1"/>
</dbReference>
<dbReference type="EMBL" id="CP040846">
    <property type="protein sequence ID" value="QDA31371.1"/>
    <property type="molecule type" value="Genomic_DNA"/>
</dbReference>
<dbReference type="InterPro" id="IPR007167">
    <property type="entry name" value="Fe-transptr_FeoA-like"/>
</dbReference>
<dbReference type="GO" id="GO:0046914">
    <property type="term" value="F:transition metal ion binding"/>
    <property type="evidence" value="ECO:0007669"/>
    <property type="project" value="InterPro"/>
</dbReference>
<evidence type="ECO:0000256" key="1">
    <source>
        <dbReference type="ARBA" id="ARBA00023004"/>
    </source>
</evidence>
<dbReference type="Proteomes" id="UP000306007">
    <property type="component" value="Chromosome"/>
</dbReference>
<reference evidence="3 4" key="1">
    <citation type="submission" date="2019-06" db="EMBL/GenBank/DDBJ databases">
        <title>Thermococcus indicus sp. nov., a Fe(III)-reducing hyperthermophilic archaeon isolated from the Onnuri vent field of the Central Indian Ocean ridge.</title>
        <authorList>
            <person name="Lim J.K."/>
            <person name="Kim Y.J."/>
            <person name="Kwon K.K."/>
        </authorList>
    </citation>
    <scope>NUCLEOTIDE SEQUENCE [LARGE SCALE GENOMIC DNA]</scope>
    <source>
        <strain evidence="3 4">IOH1</strain>
    </source>
</reference>
<dbReference type="Gene3D" id="2.30.30.90">
    <property type="match status" value="1"/>
</dbReference>
<dbReference type="Pfam" id="PF04023">
    <property type="entry name" value="FeoA"/>
    <property type="match status" value="1"/>
</dbReference>
<dbReference type="KEGG" id="tic:FH039_06825"/>
<feature type="domain" description="Ferrous iron transporter FeoA-like" evidence="2">
    <location>
        <begin position="2"/>
        <end position="73"/>
    </location>
</feature>
<gene>
    <name evidence="3" type="ORF">FH039_06825</name>
</gene>
<dbReference type="InterPro" id="IPR038157">
    <property type="entry name" value="FeoA_core_dom"/>
</dbReference>
<keyword evidence="4" id="KW-1185">Reference proteome</keyword>
<proteinExistence type="predicted"/>
<accession>A0A4Y5SMR4</accession>